<evidence type="ECO:0000313" key="5">
    <source>
        <dbReference type="Proteomes" id="UP000019028"/>
    </source>
</evidence>
<dbReference type="PANTHER" id="PTHR43130:SF3">
    <property type="entry name" value="HTH-TYPE TRANSCRIPTIONAL REGULATOR RV1931C"/>
    <property type="match status" value="1"/>
</dbReference>
<keyword evidence="4" id="KW-0614">Plasmid</keyword>
<dbReference type="RefSeq" id="WP_040133570.1">
    <property type="nucleotide sequence ID" value="NZ_CP006570.1"/>
</dbReference>
<dbReference type="InterPro" id="IPR052158">
    <property type="entry name" value="INH-QAR"/>
</dbReference>
<evidence type="ECO:0000259" key="3">
    <source>
        <dbReference type="PROSITE" id="PS01124"/>
    </source>
</evidence>
<dbReference type="OrthoDB" id="6057514at2"/>
<dbReference type="PROSITE" id="PS01124">
    <property type="entry name" value="HTH_ARAC_FAMILY_2"/>
    <property type="match status" value="1"/>
</dbReference>
<dbReference type="Pfam" id="PF12833">
    <property type="entry name" value="HTH_18"/>
    <property type="match status" value="1"/>
</dbReference>
<name>W0HZI5_9GAMM</name>
<dbReference type="Proteomes" id="UP000019028">
    <property type="component" value="Plasmid pHS1"/>
</dbReference>
<dbReference type="AlphaFoldDB" id="W0HZI5"/>
<feature type="domain" description="HTH araC/xylS-type" evidence="3">
    <location>
        <begin position="211"/>
        <end position="309"/>
    </location>
</feature>
<dbReference type="Gene3D" id="1.10.10.60">
    <property type="entry name" value="Homeodomain-like"/>
    <property type="match status" value="1"/>
</dbReference>
<dbReference type="InterPro" id="IPR002818">
    <property type="entry name" value="DJ-1/PfpI"/>
</dbReference>
<dbReference type="InterPro" id="IPR018060">
    <property type="entry name" value="HTH_AraC"/>
</dbReference>
<reference evidence="4 5" key="1">
    <citation type="journal article" date="2014" name="Genome Biol. Evol.">
        <title>Genome degeneration and adaptation in a nascent stage of symbiosis.</title>
        <authorList>
            <person name="Oakeson K.F."/>
            <person name="Gil R."/>
            <person name="Clayton A.L."/>
            <person name="Dunn D.M."/>
            <person name="von Niederhausern A.C."/>
            <person name="Hamil C."/>
            <person name="Aoyagi A."/>
            <person name="Duval B."/>
            <person name="Baca A."/>
            <person name="Silva F.J."/>
            <person name="Vallier A."/>
            <person name="Jackson D.G."/>
            <person name="Latorre A."/>
            <person name="Weiss R.B."/>
            <person name="Heddi A."/>
            <person name="Moya A."/>
            <person name="Dale C."/>
        </authorList>
    </citation>
    <scope>NUCLEOTIDE SEQUENCE [LARGE SCALE GENOMIC DNA]</scope>
    <source>
        <strain evidence="4 5">HS1</strain>
        <plasmid evidence="5">Plasmid pHS1</plasmid>
    </source>
</reference>
<dbReference type="EMBL" id="CP006570">
    <property type="protein sequence ID" value="AHF79184.1"/>
    <property type="molecule type" value="Genomic_DNA"/>
</dbReference>
<dbReference type="GO" id="GO:0003700">
    <property type="term" value="F:DNA-binding transcription factor activity"/>
    <property type="evidence" value="ECO:0007669"/>
    <property type="project" value="InterPro"/>
</dbReference>
<dbReference type="PANTHER" id="PTHR43130">
    <property type="entry name" value="ARAC-FAMILY TRANSCRIPTIONAL REGULATOR"/>
    <property type="match status" value="1"/>
</dbReference>
<dbReference type="KEGG" id="sod:Sant_P0138"/>
<keyword evidence="5" id="KW-1185">Reference proteome</keyword>
<dbReference type="Pfam" id="PF01965">
    <property type="entry name" value="DJ-1_PfpI"/>
    <property type="match status" value="1"/>
</dbReference>
<dbReference type="PATRIC" id="fig|1239307.3.peg.4671"/>
<dbReference type="InterPro" id="IPR029062">
    <property type="entry name" value="Class_I_gatase-like"/>
</dbReference>
<sequence length="311" mass="33825">MTQRIGFLIFPGFNLLDLSGPLSVFETANQHLAGENRYLLQVCAATAGMISSSNGLRVQARAVDKPFTTFIVVGGSGVSQASRDSALLALLQSDSARRYVSVCTGAFLLAAAGRLAGKRVTTHWRRAAELQRLVPDARLQPDSIVVQDGDIWTSAGATAGMDIALALIEAQNGASLAHQVARELLIPNRRTQGQLQFMRLRDITPPSPRVQRVLAFIGDNLHGNLNVTTLAEKAHLSTRQFTREFVAHTGLTPARAVERLRVEYARSRLEGSNETPAAIAAQAGFSDTALMRKAFLRCLNTTPQRLRKAQW</sequence>
<dbReference type="HOGENOM" id="CLU_000445_59_0_6"/>
<organism evidence="4 5">
    <name type="scientific">Sodalis praecaptivus</name>
    <dbReference type="NCBI Taxonomy" id="1239307"/>
    <lineage>
        <taxon>Bacteria</taxon>
        <taxon>Pseudomonadati</taxon>
        <taxon>Pseudomonadota</taxon>
        <taxon>Gammaproteobacteria</taxon>
        <taxon>Enterobacterales</taxon>
        <taxon>Bruguierivoracaceae</taxon>
        <taxon>Sodalis</taxon>
    </lineage>
</organism>
<gene>
    <name evidence="4" type="ORF">Sant_P0138</name>
</gene>
<dbReference type="SUPFAM" id="SSF52317">
    <property type="entry name" value="Class I glutamine amidotransferase-like"/>
    <property type="match status" value="1"/>
</dbReference>
<accession>W0HZI5</accession>
<keyword evidence="2" id="KW-0804">Transcription</keyword>
<protein>
    <submittedName>
        <fullName evidence="4">Putative amidase</fullName>
    </submittedName>
</protein>
<dbReference type="SUPFAM" id="SSF46689">
    <property type="entry name" value="Homeodomain-like"/>
    <property type="match status" value="2"/>
</dbReference>
<evidence type="ECO:0000256" key="1">
    <source>
        <dbReference type="ARBA" id="ARBA00023015"/>
    </source>
</evidence>
<proteinExistence type="predicted"/>
<dbReference type="CDD" id="cd03137">
    <property type="entry name" value="GATase1_AraC_1"/>
    <property type="match status" value="1"/>
</dbReference>
<dbReference type="SMART" id="SM00342">
    <property type="entry name" value="HTH_ARAC"/>
    <property type="match status" value="1"/>
</dbReference>
<keyword evidence="1" id="KW-0805">Transcription regulation</keyword>
<dbReference type="InterPro" id="IPR009057">
    <property type="entry name" value="Homeodomain-like_sf"/>
</dbReference>
<evidence type="ECO:0000256" key="2">
    <source>
        <dbReference type="ARBA" id="ARBA00023163"/>
    </source>
</evidence>
<geneLocation type="plasmid" evidence="4 5">
    <name>pHS1</name>
</geneLocation>
<dbReference type="Gene3D" id="3.40.50.880">
    <property type="match status" value="1"/>
</dbReference>
<evidence type="ECO:0000313" key="4">
    <source>
        <dbReference type="EMBL" id="AHF79184.1"/>
    </source>
</evidence>
<dbReference type="GO" id="GO:0043565">
    <property type="term" value="F:sequence-specific DNA binding"/>
    <property type="evidence" value="ECO:0007669"/>
    <property type="project" value="InterPro"/>
</dbReference>